<dbReference type="KEGG" id="mliy:RYJ27_05565"/>
<keyword evidence="2" id="KW-1185">Reference proteome</keyword>
<accession>A0AAU0MKZ1</accession>
<dbReference type="RefSeq" id="WP_330171734.1">
    <property type="nucleotide sequence ID" value="NZ_CP137080.1"/>
</dbReference>
<evidence type="ECO:0008006" key="3">
    <source>
        <dbReference type="Google" id="ProtNLM"/>
    </source>
</evidence>
<name>A0AAU0MKZ1_9MICO</name>
<dbReference type="Proteomes" id="UP001329313">
    <property type="component" value="Chromosome"/>
</dbReference>
<proteinExistence type="predicted"/>
<protein>
    <recommendedName>
        <fullName evidence="3">Transposase</fullName>
    </recommendedName>
</protein>
<evidence type="ECO:0000313" key="1">
    <source>
        <dbReference type="EMBL" id="WOQ70663.1"/>
    </source>
</evidence>
<organism evidence="1 2">
    <name type="scientific">Microbacterium limosum</name>
    <dbReference type="NCBI Taxonomy" id="3079935"/>
    <lineage>
        <taxon>Bacteria</taxon>
        <taxon>Bacillati</taxon>
        <taxon>Actinomycetota</taxon>
        <taxon>Actinomycetes</taxon>
        <taxon>Micrococcales</taxon>
        <taxon>Microbacteriaceae</taxon>
        <taxon>Microbacterium</taxon>
    </lineage>
</organism>
<dbReference type="EMBL" id="CP137080">
    <property type="protein sequence ID" value="WOQ70663.1"/>
    <property type="molecule type" value="Genomic_DNA"/>
</dbReference>
<evidence type="ECO:0000313" key="2">
    <source>
        <dbReference type="Proteomes" id="UP001329313"/>
    </source>
</evidence>
<gene>
    <name evidence="1" type="ORF">RYJ27_05565</name>
</gene>
<dbReference type="AlphaFoldDB" id="A0AAU0MKZ1"/>
<reference evidence="1 2" key="1">
    <citation type="submission" date="2023-10" db="EMBL/GenBank/DDBJ databases">
        <title>Y20.</title>
        <authorList>
            <person name="Zhang G."/>
            <person name="Ding Y."/>
        </authorList>
    </citation>
    <scope>NUCLEOTIDE SEQUENCE [LARGE SCALE GENOMIC DNA]</scope>
    <source>
        <strain evidence="1 2">Y20</strain>
    </source>
</reference>
<sequence>MHHLGIGANHRGKRCILIADEHTVTVIHLDTGEIIATNTIDPARTYWRNNEREPGRWPDSLS</sequence>